<evidence type="ECO:0000256" key="7">
    <source>
        <dbReference type="SAM" id="Phobius"/>
    </source>
</evidence>
<feature type="transmembrane region" description="Helical" evidence="7">
    <location>
        <begin position="158"/>
        <end position="175"/>
    </location>
</feature>
<evidence type="ECO:0000256" key="6">
    <source>
        <dbReference type="SAM" id="MobiDB-lite"/>
    </source>
</evidence>
<feature type="transmembrane region" description="Helical" evidence="7">
    <location>
        <begin position="403"/>
        <end position="429"/>
    </location>
</feature>
<dbReference type="Proteomes" id="UP000732380">
    <property type="component" value="Unassembled WGS sequence"/>
</dbReference>
<evidence type="ECO:0000313" key="8">
    <source>
        <dbReference type="EMBL" id="KAG6118599.1"/>
    </source>
</evidence>
<feature type="transmembrane region" description="Helical" evidence="7">
    <location>
        <begin position="528"/>
        <end position="551"/>
    </location>
</feature>
<feature type="transmembrane region" description="Helical" evidence="7">
    <location>
        <begin position="369"/>
        <end position="391"/>
    </location>
</feature>
<comment type="similarity">
    <text evidence="2">Belongs to the major facilitator superfamily.</text>
</comment>
<feature type="transmembrane region" description="Helical" evidence="7">
    <location>
        <begin position="128"/>
        <end position="151"/>
    </location>
</feature>
<sequence length="582" mass="62460">MDTSPSTRRPGDMIPRPSPAHSPPASDFTFFPYIHTRTGDPVKLKNSITGPLSGLSSSVRYASGKHADVELVPQPSDDAQDPLNWPCWQRDLHFVSLLVMVVIVGATKTVFIPTAGSLSELYRVSGTSVAVLTAVPLMVSALTGILSAIVARFWGKRPVYMAAALLMFVGTMWNMTAGDHYGSCLAARVIQGLGWGAFDVLVNGSIQDTYFEHERNVPLTIYNIASITATWGAPLLVGLASNVNGFTVAFRIINCLYGVALPLLAFAAPESTFDRANGATTSIPPPKSWRFRYREKALSVPEYFAQMKLFSSQAPVTFSSLLQAPRALVAPTTWMLFLLTLVPFGALWGLTTTISIITTPAPLSLRVSLTGVLMTGPWAISILCVGGISLYRGLHGQRSTRRVSCLLLAAGTALVLIGLLSYGLGIHGFMNSHPSSSGPIFSPIAAKQISLPLLSLQLGILAGGSYTLDTTVRAFIARSASFTSSSVAVGQRTSFDMLSAVTVLRSIAMGNFVLILPHVVTNYGGLKVAVIGLAAMQVVLTAGPMTLWWLCDKSVWQVDGKIMDLVNWRLLRRASTSFFDAD</sequence>
<evidence type="ECO:0000256" key="5">
    <source>
        <dbReference type="ARBA" id="ARBA00023136"/>
    </source>
</evidence>
<evidence type="ECO:0000256" key="1">
    <source>
        <dbReference type="ARBA" id="ARBA00004141"/>
    </source>
</evidence>
<comment type="caution">
    <text evidence="8">The sequence shown here is derived from an EMBL/GenBank/DDBJ whole genome shotgun (WGS) entry which is preliminary data.</text>
</comment>
<accession>A0A9P7Q431</accession>
<comment type="subcellular location">
    <subcellularLocation>
        <location evidence="1">Membrane</location>
        <topology evidence="1">Multi-pass membrane protein</topology>
    </subcellularLocation>
</comment>
<evidence type="ECO:0000256" key="2">
    <source>
        <dbReference type="ARBA" id="ARBA00008335"/>
    </source>
</evidence>
<keyword evidence="5 7" id="KW-0472">Membrane</keyword>
<dbReference type="GO" id="GO:0016020">
    <property type="term" value="C:membrane"/>
    <property type="evidence" value="ECO:0007669"/>
    <property type="project" value="UniProtKB-SubCell"/>
</dbReference>
<reference evidence="8 9" key="1">
    <citation type="journal article" date="2020" name="bioRxiv">
        <title>Whole genome comparisons of ergot fungi reveals the divergence and evolution of species within the genus Claviceps are the result of varying mechanisms driving genome evolution and host range expansion.</title>
        <authorList>
            <person name="Wyka S.A."/>
            <person name="Mondo S.J."/>
            <person name="Liu M."/>
            <person name="Dettman J."/>
            <person name="Nalam V."/>
            <person name="Broders K.D."/>
        </authorList>
    </citation>
    <scope>NUCLEOTIDE SEQUENCE [LARGE SCALE GENOMIC DNA]</scope>
    <source>
        <strain evidence="8 9">LM576</strain>
    </source>
</reference>
<dbReference type="EMBL" id="SRQM01000099">
    <property type="protein sequence ID" value="KAG6118599.1"/>
    <property type="molecule type" value="Genomic_DNA"/>
</dbReference>
<evidence type="ECO:0000256" key="4">
    <source>
        <dbReference type="ARBA" id="ARBA00022989"/>
    </source>
</evidence>
<gene>
    <name evidence="8" type="ORF">E4U13_008435</name>
</gene>
<feature type="transmembrane region" description="Helical" evidence="7">
    <location>
        <begin position="248"/>
        <end position="268"/>
    </location>
</feature>
<dbReference type="Pfam" id="PF07690">
    <property type="entry name" value="MFS_1"/>
    <property type="match status" value="1"/>
</dbReference>
<dbReference type="Gene3D" id="1.20.1250.20">
    <property type="entry name" value="MFS general substrate transporter like domains"/>
    <property type="match status" value="1"/>
</dbReference>
<organism evidence="8 9">
    <name type="scientific">Claviceps humidiphila</name>
    <dbReference type="NCBI Taxonomy" id="1294629"/>
    <lineage>
        <taxon>Eukaryota</taxon>
        <taxon>Fungi</taxon>
        <taxon>Dikarya</taxon>
        <taxon>Ascomycota</taxon>
        <taxon>Pezizomycotina</taxon>
        <taxon>Sordariomycetes</taxon>
        <taxon>Hypocreomycetidae</taxon>
        <taxon>Hypocreales</taxon>
        <taxon>Clavicipitaceae</taxon>
        <taxon>Claviceps</taxon>
    </lineage>
</organism>
<dbReference type="PANTHER" id="PTHR23502:SF68">
    <property type="entry name" value="MULTIDRUG TRANSPORTER, PUTATIVE (AFU_ORTHOLOGUE AFUA_3G01120)-RELATED"/>
    <property type="match status" value="1"/>
</dbReference>
<feature type="transmembrane region" description="Helical" evidence="7">
    <location>
        <begin position="497"/>
        <end position="516"/>
    </location>
</feature>
<dbReference type="GO" id="GO:0022857">
    <property type="term" value="F:transmembrane transporter activity"/>
    <property type="evidence" value="ECO:0007669"/>
    <property type="project" value="InterPro"/>
</dbReference>
<keyword evidence="4 7" id="KW-1133">Transmembrane helix</keyword>
<name>A0A9P7Q431_9HYPO</name>
<keyword evidence="3 7" id="KW-0812">Transmembrane</keyword>
<keyword evidence="9" id="KW-1185">Reference proteome</keyword>
<dbReference type="InterPro" id="IPR036259">
    <property type="entry name" value="MFS_trans_sf"/>
</dbReference>
<feature type="transmembrane region" description="Helical" evidence="7">
    <location>
        <begin position="94"/>
        <end position="116"/>
    </location>
</feature>
<evidence type="ECO:0008006" key="10">
    <source>
        <dbReference type="Google" id="ProtNLM"/>
    </source>
</evidence>
<proteinExistence type="inferred from homology"/>
<dbReference type="PANTHER" id="PTHR23502">
    <property type="entry name" value="MAJOR FACILITATOR SUPERFAMILY"/>
    <property type="match status" value="1"/>
</dbReference>
<feature type="transmembrane region" description="Helical" evidence="7">
    <location>
        <begin position="449"/>
        <end position="476"/>
    </location>
</feature>
<feature type="transmembrane region" description="Helical" evidence="7">
    <location>
        <begin position="221"/>
        <end position="241"/>
    </location>
</feature>
<dbReference type="AlphaFoldDB" id="A0A9P7Q431"/>
<feature type="transmembrane region" description="Helical" evidence="7">
    <location>
        <begin position="334"/>
        <end position="357"/>
    </location>
</feature>
<evidence type="ECO:0000313" key="9">
    <source>
        <dbReference type="Proteomes" id="UP000732380"/>
    </source>
</evidence>
<dbReference type="SUPFAM" id="SSF103473">
    <property type="entry name" value="MFS general substrate transporter"/>
    <property type="match status" value="1"/>
</dbReference>
<evidence type="ECO:0000256" key="3">
    <source>
        <dbReference type="ARBA" id="ARBA00022692"/>
    </source>
</evidence>
<dbReference type="InterPro" id="IPR011701">
    <property type="entry name" value="MFS"/>
</dbReference>
<protein>
    <recommendedName>
        <fullName evidence="10">Major facilitator superfamily transporter</fullName>
    </recommendedName>
</protein>
<feature type="region of interest" description="Disordered" evidence="6">
    <location>
        <begin position="1"/>
        <end position="25"/>
    </location>
</feature>